<comment type="caution">
    <text evidence="1">The sequence shown here is derived from an EMBL/GenBank/DDBJ whole genome shotgun (WGS) entry which is preliminary data.</text>
</comment>
<name>A0A6G0U3H9_APHGL</name>
<dbReference type="EMBL" id="VYZN01000008">
    <property type="protein sequence ID" value="KAE9543634.1"/>
    <property type="molecule type" value="Genomic_DNA"/>
</dbReference>
<keyword evidence="2" id="KW-1185">Reference proteome</keyword>
<protein>
    <submittedName>
        <fullName evidence="1">Uncharacterized protein</fullName>
    </submittedName>
</protein>
<gene>
    <name evidence="1" type="ORF">AGLY_002434</name>
</gene>
<sequence>MTRKNRTELMTTIRERCDDDSTFPKIRHTSISFLIPWNDDHQAGINKSNDADHSRRLSESPDRTSYNITHNCCHRFRSSHRPLAQVPLTRAPFSQVVAAYISYALLTEDSFQSYDLTTVGNETYLIVSTFSQNSNDFCSSLLQTRLDLSHIISYRRQIHIKFEDTPKLPGSLVPIIVSFLLTTHLHAICENVLAIHQHTDTLSQKSPSKTKTPPSPSYLEKIKFLKKSKMRFRSNSSIRSVENRDEAFKPVEKFFDDNKNSPINFLQFKHILEQSTN</sequence>
<dbReference type="AlphaFoldDB" id="A0A6G0U3H9"/>
<evidence type="ECO:0000313" key="1">
    <source>
        <dbReference type="EMBL" id="KAE9543634.1"/>
    </source>
</evidence>
<evidence type="ECO:0000313" key="2">
    <source>
        <dbReference type="Proteomes" id="UP000475862"/>
    </source>
</evidence>
<accession>A0A6G0U3H9</accession>
<reference evidence="1 2" key="1">
    <citation type="submission" date="2019-08" db="EMBL/GenBank/DDBJ databases">
        <title>The genome of the soybean aphid Biotype 1, its phylome, world population structure and adaptation to the North American continent.</title>
        <authorList>
            <person name="Giordano R."/>
            <person name="Donthu R.K."/>
            <person name="Hernandez A.G."/>
            <person name="Wright C.L."/>
            <person name="Zimin A.V."/>
        </authorList>
    </citation>
    <scope>NUCLEOTIDE SEQUENCE [LARGE SCALE GENOMIC DNA]</scope>
    <source>
        <tissue evidence="1">Whole aphids</tissue>
    </source>
</reference>
<dbReference type="Proteomes" id="UP000475862">
    <property type="component" value="Unassembled WGS sequence"/>
</dbReference>
<proteinExistence type="predicted"/>
<organism evidence="1 2">
    <name type="scientific">Aphis glycines</name>
    <name type="common">Soybean aphid</name>
    <dbReference type="NCBI Taxonomy" id="307491"/>
    <lineage>
        <taxon>Eukaryota</taxon>
        <taxon>Metazoa</taxon>
        <taxon>Ecdysozoa</taxon>
        <taxon>Arthropoda</taxon>
        <taxon>Hexapoda</taxon>
        <taxon>Insecta</taxon>
        <taxon>Pterygota</taxon>
        <taxon>Neoptera</taxon>
        <taxon>Paraneoptera</taxon>
        <taxon>Hemiptera</taxon>
        <taxon>Sternorrhyncha</taxon>
        <taxon>Aphidomorpha</taxon>
        <taxon>Aphidoidea</taxon>
        <taxon>Aphididae</taxon>
        <taxon>Aphidini</taxon>
        <taxon>Aphis</taxon>
        <taxon>Aphis</taxon>
    </lineage>
</organism>